<comment type="caution">
    <text evidence="1">The sequence shown here is derived from an EMBL/GenBank/DDBJ whole genome shotgun (WGS) entry which is preliminary data.</text>
</comment>
<keyword evidence="2" id="KW-1185">Reference proteome</keyword>
<evidence type="ECO:0000313" key="1">
    <source>
        <dbReference type="EMBL" id="KAK3719618.1"/>
    </source>
</evidence>
<dbReference type="EMBL" id="JAUTXU010000025">
    <property type="protein sequence ID" value="KAK3719618.1"/>
    <property type="molecule type" value="Genomic_DNA"/>
</dbReference>
<evidence type="ECO:0000313" key="2">
    <source>
        <dbReference type="Proteomes" id="UP001281147"/>
    </source>
</evidence>
<sequence>MEHFRLLDLPVELRLNIFAHHFGNRTVAATLDAKTMEVTTKRHCCKQLHEEAEGVLWESTGFVVKMKVEAAVVVGGVAYLDTRGDSDPDSTPGHWNAKYRPPYEHPISGLIPLEKTRHAIFNIEIRETEVQRSSSGELWVTKLEVMDQLFNCLAAGKGLKTGELHLELGSFADADDMARDIFTQVLNRMKVNRLRRMSSAAD</sequence>
<proteinExistence type="predicted"/>
<accession>A0ACC3NQE4</accession>
<protein>
    <submittedName>
        <fullName evidence="1">Uncharacterized protein</fullName>
    </submittedName>
</protein>
<dbReference type="Proteomes" id="UP001281147">
    <property type="component" value="Unassembled WGS sequence"/>
</dbReference>
<name>A0ACC3NQE4_9PEZI</name>
<reference evidence="1" key="1">
    <citation type="submission" date="2023-07" db="EMBL/GenBank/DDBJ databases">
        <title>Black Yeasts Isolated from many extreme environments.</title>
        <authorList>
            <person name="Coleine C."/>
            <person name="Stajich J.E."/>
            <person name="Selbmann L."/>
        </authorList>
    </citation>
    <scope>NUCLEOTIDE SEQUENCE</scope>
    <source>
        <strain evidence="1">CCFEE 5714</strain>
    </source>
</reference>
<gene>
    <name evidence="1" type="ORF">LTR37_004155</name>
</gene>
<organism evidence="1 2">
    <name type="scientific">Vermiconidia calcicola</name>
    <dbReference type="NCBI Taxonomy" id="1690605"/>
    <lineage>
        <taxon>Eukaryota</taxon>
        <taxon>Fungi</taxon>
        <taxon>Dikarya</taxon>
        <taxon>Ascomycota</taxon>
        <taxon>Pezizomycotina</taxon>
        <taxon>Dothideomycetes</taxon>
        <taxon>Dothideomycetidae</taxon>
        <taxon>Mycosphaerellales</taxon>
        <taxon>Extremaceae</taxon>
        <taxon>Vermiconidia</taxon>
    </lineage>
</organism>